<evidence type="ECO:0000256" key="5">
    <source>
        <dbReference type="ARBA" id="ARBA00023136"/>
    </source>
</evidence>
<keyword evidence="6" id="KW-1133">Transmembrane helix</keyword>
<keyword evidence="8" id="KW-1185">Reference proteome</keyword>
<dbReference type="GO" id="GO:0009246">
    <property type="term" value="P:enterobacterial common antigen biosynthetic process"/>
    <property type="evidence" value="ECO:0007669"/>
    <property type="project" value="InterPro"/>
</dbReference>
<keyword evidence="3 7" id="KW-0328">Glycosyltransferase</keyword>
<keyword evidence="2" id="KW-0997">Cell inner membrane</keyword>
<protein>
    <submittedName>
        <fullName evidence="7">TDP-N-acetylfucosamine:lipid II N-acetylfucosaminyltransferase</fullName>
        <ecNumber evidence="7">2.4.1.325</ecNumber>
    </submittedName>
</protein>
<keyword evidence="4 7" id="KW-0808">Transferase</keyword>
<reference evidence="7" key="1">
    <citation type="submission" date="2022-01" db="EMBL/GenBank/DDBJ databases">
        <title>Whole genome-based taxonomy of the Shewanellaceae.</title>
        <authorList>
            <person name="Martin-Rodriguez A.J."/>
        </authorList>
    </citation>
    <scope>NUCLEOTIDE SEQUENCE</scope>
    <source>
        <strain evidence="7">KCTC 23973</strain>
    </source>
</reference>
<keyword evidence="1" id="KW-1003">Cell membrane</keyword>
<dbReference type="AlphaFoldDB" id="A0A9X1ZC78"/>
<evidence type="ECO:0000256" key="3">
    <source>
        <dbReference type="ARBA" id="ARBA00022676"/>
    </source>
</evidence>
<evidence type="ECO:0000313" key="7">
    <source>
        <dbReference type="EMBL" id="MCL1139589.1"/>
    </source>
</evidence>
<gene>
    <name evidence="7" type="ORF">L2740_13655</name>
</gene>
<evidence type="ECO:0000256" key="1">
    <source>
        <dbReference type="ARBA" id="ARBA00022475"/>
    </source>
</evidence>
<evidence type="ECO:0000256" key="6">
    <source>
        <dbReference type="SAM" id="Phobius"/>
    </source>
</evidence>
<sequence>MSIKHLHIIGNEVKFIKPLIHFVNENFDENEHVFLILNSTKIAAVDMSAFSNVKILKPFDNQNSILRKIFLFYKFPASLLTLFIFFFRSKKIHLHGLFDKKIIIFLYFFRNFSKKTYWYLWGGGDIDIPSEIKRKTIWYYIEKVVKGNFKGYVTYLPGDYVLVKKLYNAKGTYHEALMYESNVFKYKAPTNQNVDSVIRILVGNSADCANNHLDIFNELRKHKEKNIKVYCILSYGEKPWSRGWTNKVIDKGYAIFGEKFIPITTFMSICEYNDFLKKIDVAIFAHKRQQGMGNTINLLGLGKKVYIRSDITSWDLFKSLGLNIFDVNHLNLTRLSAEESLENFMIIKSHFSKSKYMQQLNSLYEV</sequence>
<keyword evidence="5 6" id="KW-0472">Membrane</keyword>
<dbReference type="GO" id="GO:0008417">
    <property type="term" value="F:fucosyltransferase activity"/>
    <property type="evidence" value="ECO:0007669"/>
    <property type="project" value="InterPro"/>
</dbReference>
<dbReference type="GO" id="GO:0102031">
    <property type="term" value="F:4-acetamido-4,6-dideoxy-D-galactose transferase activity"/>
    <property type="evidence" value="ECO:0007669"/>
    <property type="project" value="UniProtKB-EC"/>
</dbReference>
<dbReference type="RefSeq" id="WP_248950713.1">
    <property type="nucleotide sequence ID" value="NZ_JAKILB010000008.1"/>
</dbReference>
<dbReference type="EMBL" id="JAKILB010000008">
    <property type="protein sequence ID" value="MCL1139589.1"/>
    <property type="molecule type" value="Genomic_DNA"/>
</dbReference>
<proteinExistence type="predicted"/>
<evidence type="ECO:0000313" key="8">
    <source>
        <dbReference type="Proteomes" id="UP001139293"/>
    </source>
</evidence>
<evidence type="ECO:0000256" key="4">
    <source>
        <dbReference type="ARBA" id="ARBA00022679"/>
    </source>
</evidence>
<name>A0A9X1ZC78_9GAMM</name>
<accession>A0A9X1ZC78</accession>
<keyword evidence="6" id="KW-0812">Transmembrane</keyword>
<dbReference type="Proteomes" id="UP001139293">
    <property type="component" value="Unassembled WGS sequence"/>
</dbReference>
<comment type="caution">
    <text evidence="7">The sequence shown here is derived from an EMBL/GenBank/DDBJ whole genome shotgun (WGS) entry which is preliminary data.</text>
</comment>
<organism evidence="7 8">
    <name type="scientific">Shewanella pneumatophori</name>
    <dbReference type="NCBI Taxonomy" id="314092"/>
    <lineage>
        <taxon>Bacteria</taxon>
        <taxon>Pseudomonadati</taxon>
        <taxon>Pseudomonadota</taxon>
        <taxon>Gammaproteobacteria</taxon>
        <taxon>Alteromonadales</taxon>
        <taxon>Shewanellaceae</taxon>
        <taxon>Shewanella</taxon>
    </lineage>
</organism>
<dbReference type="Pfam" id="PF07429">
    <property type="entry name" value="Glyco_transf_56"/>
    <property type="match status" value="1"/>
</dbReference>
<dbReference type="InterPro" id="IPR009993">
    <property type="entry name" value="WecF"/>
</dbReference>
<feature type="transmembrane region" description="Helical" evidence="6">
    <location>
        <begin position="69"/>
        <end position="87"/>
    </location>
</feature>
<evidence type="ECO:0000256" key="2">
    <source>
        <dbReference type="ARBA" id="ARBA00022519"/>
    </source>
</evidence>
<dbReference type="EC" id="2.4.1.325" evidence="7"/>